<name>A0AAV4ZX35_9AGAM</name>
<evidence type="ECO:0000313" key="3">
    <source>
        <dbReference type="Proteomes" id="UP001050691"/>
    </source>
</evidence>
<dbReference type="Proteomes" id="UP001050691">
    <property type="component" value="Unassembled WGS sequence"/>
</dbReference>
<evidence type="ECO:0000259" key="1">
    <source>
        <dbReference type="Pfam" id="PF12937"/>
    </source>
</evidence>
<dbReference type="EMBL" id="BPWL01000001">
    <property type="protein sequence ID" value="GJJ06571.1"/>
    <property type="molecule type" value="Genomic_DNA"/>
</dbReference>
<proteinExistence type="predicted"/>
<evidence type="ECO:0000313" key="2">
    <source>
        <dbReference type="EMBL" id="GJJ06571.1"/>
    </source>
</evidence>
<protein>
    <recommendedName>
        <fullName evidence="1">F-box domain-containing protein</fullName>
    </recommendedName>
</protein>
<organism evidence="2 3">
    <name type="scientific">Clathrus columnatus</name>
    <dbReference type="NCBI Taxonomy" id="1419009"/>
    <lineage>
        <taxon>Eukaryota</taxon>
        <taxon>Fungi</taxon>
        <taxon>Dikarya</taxon>
        <taxon>Basidiomycota</taxon>
        <taxon>Agaricomycotina</taxon>
        <taxon>Agaricomycetes</taxon>
        <taxon>Phallomycetidae</taxon>
        <taxon>Phallales</taxon>
        <taxon>Clathraceae</taxon>
        <taxon>Clathrus</taxon>
    </lineage>
</organism>
<reference evidence="2" key="1">
    <citation type="submission" date="2021-10" db="EMBL/GenBank/DDBJ databases">
        <title>De novo Genome Assembly of Clathrus columnatus (Basidiomycota, Fungi) Using Illumina and Nanopore Sequence Data.</title>
        <authorList>
            <person name="Ogiso-Tanaka E."/>
            <person name="Itagaki H."/>
            <person name="Hosoya T."/>
            <person name="Hosaka K."/>
        </authorList>
    </citation>
    <scope>NUCLEOTIDE SEQUENCE</scope>
    <source>
        <strain evidence="2">MO-923</strain>
    </source>
</reference>
<dbReference type="Pfam" id="PF12937">
    <property type="entry name" value="F-box-like"/>
    <property type="match status" value="1"/>
</dbReference>
<dbReference type="SUPFAM" id="SSF52047">
    <property type="entry name" value="RNI-like"/>
    <property type="match status" value="1"/>
</dbReference>
<accession>A0AAV4ZX35</accession>
<dbReference type="InterPro" id="IPR001810">
    <property type="entry name" value="F-box_dom"/>
</dbReference>
<sequence length="530" mass="60112">MDFTALGYDIPKFPVEIWETILLHLSRAGDLYNVSLACRYLNFVTRNLLYKHLYLDPNHYAVYTLAFLDNHPLLRQQVSELSLLPPIMRNISQDVQDNAEAIYPQLDLPLAPPPPVTLRALLWSPLGMISNPQRSGVHAETCIRPIFDYLPRFTNLSFLSIIGDCVPANFLRWVLPLQSLTSLELRETQIASGLNRAIPCGPLPLRRLTIIKCWTKAYTVDNPVPTHLCDALLSNSPHLESLSLDYFVERAAYNLISDLPNPPALKSLSCTGFGLQDHDSIMLSRVFSSLGSLTTLNISRIPRELGPILPVQALPNLTTITGQIRSIGVFLHGRPPRPLKNITFVDFPTSTAGGLSWECILIAFLEGLRQMNVDLQRLTFNLASWSEELFLCICQLFPKIRELKMQFILGPGVDEYFRISFGPRFLPRLNCLEVLHIFEKNMKFKTQTRLPLCPKGVLIPTFEPLNLTEADNEEISEAPIHLRRWEKMCPSLREVAFSREIWWRRKPSEPGGWSLIDDTLPELTSEHGGV</sequence>
<comment type="caution">
    <text evidence="2">The sequence shown here is derived from an EMBL/GenBank/DDBJ whole genome shotgun (WGS) entry which is preliminary data.</text>
</comment>
<keyword evidence="3" id="KW-1185">Reference proteome</keyword>
<dbReference type="Gene3D" id="3.80.10.10">
    <property type="entry name" value="Ribonuclease Inhibitor"/>
    <property type="match status" value="1"/>
</dbReference>
<feature type="domain" description="F-box" evidence="1">
    <location>
        <begin position="14"/>
        <end position="55"/>
    </location>
</feature>
<dbReference type="InterPro" id="IPR032675">
    <property type="entry name" value="LRR_dom_sf"/>
</dbReference>
<gene>
    <name evidence="2" type="ORF">Clacol_000764</name>
</gene>
<dbReference type="AlphaFoldDB" id="A0AAV4ZX35"/>
<dbReference type="CDD" id="cd09917">
    <property type="entry name" value="F-box_SF"/>
    <property type="match status" value="1"/>
</dbReference>